<protein>
    <recommendedName>
        <fullName evidence="1">N-acetyltransferase domain-containing protein</fullName>
    </recommendedName>
</protein>
<organism evidence="2 3">
    <name type="scientific">Pandoraea communis</name>
    <dbReference type="NCBI Taxonomy" id="2508297"/>
    <lineage>
        <taxon>Bacteria</taxon>
        <taxon>Pseudomonadati</taxon>
        <taxon>Pseudomonadota</taxon>
        <taxon>Betaproteobacteria</taxon>
        <taxon>Burkholderiales</taxon>
        <taxon>Burkholderiaceae</taxon>
        <taxon>Pandoraea</taxon>
    </lineage>
</organism>
<dbReference type="OrthoDB" id="8945114at2"/>
<feature type="domain" description="N-acetyltransferase" evidence="1">
    <location>
        <begin position="135"/>
        <end position="282"/>
    </location>
</feature>
<gene>
    <name evidence="2" type="ORF">PCO31110_01804</name>
</gene>
<dbReference type="Gene3D" id="3.40.630.30">
    <property type="match status" value="1"/>
</dbReference>
<name>A0A5E4U5U7_9BURK</name>
<evidence type="ECO:0000259" key="1">
    <source>
        <dbReference type="PROSITE" id="PS51186"/>
    </source>
</evidence>
<sequence>MILTGPEVAHSLELVEARHLAQQVATLRSVTKRQDVCALNVCGGIAALTDNAFGRKLNHVTGLGMGVAVSDEAIEQLEAEYGARSLDVEIDACPHAVPSTLDVLSARGYVVNAFSNTYVRELGGDDFEVPPPAGIEIVSGRSVAESAFVSHSVSAFEMQAKPRPRALLEALAIIAAARTDTTRFVATLDGHIAGTAGMSVIDSPMGKIAHLYIASTHADYRGRGVQLALIRARLSAAREAGCTLASVTARAQNVSARNTERAGFRLAYTKATLVKPFVKPTDAK</sequence>
<dbReference type="Proteomes" id="UP000337189">
    <property type="component" value="Unassembled WGS sequence"/>
</dbReference>
<dbReference type="InterPro" id="IPR000182">
    <property type="entry name" value="GNAT_dom"/>
</dbReference>
<reference evidence="2 3" key="1">
    <citation type="submission" date="2019-08" db="EMBL/GenBank/DDBJ databases">
        <authorList>
            <person name="Peeters C."/>
        </authorList>
    </citation>
    <scope>NUCLEOTIDE SEQUENCE [LARGE SCALE GENOMIC DNA]</scope>
    <source>
        <strain evidence="2 3">LMG 31110</strain>
    </source>
</reference>
<dbReference type="CDD" id="cd04301">
    <property type="entry name" value="NAT_SF"/>
    <property type="match status" value="1"/>
</dbReference>
<dbReference type="RefSeq" id="WP_150690200.1">
    <property type="nucleotide sequence ID" value="NZ_CABPSJ010000002.1"/>
</dbReference>
<dbReference type="AlphaFoldDB" id="A0A5E4U5U7"/>
<dbReference type="InterPro" id="IPR016181">
    <property type="entry name" value="Acyl_CoA_acyltransferase"/>
</dbReference>
<accession>A0A5E4U5U7</accession>
<dbReference type="PROSITE" id="PS51186">
    <property type="entry name" value="GNAT"/>
    <property type="match status" value="1"/>
</dbReference>
<evidence type="ECO:0000313" key="2">
    <source>
        <dbReference type="EMBL" id="VVD94428.1"/>
    </source>
</evidence>
<dbReference type="GO" id="GO:0016747">
    <property type="term" value="F:acyltransferase activity, transferring groups other than amino-acyl groups"/>
    <property type="evidence" value="ECO:0007669"/>
    <property type="project" value="InterPro"/>
</dbReference>
<dbReference type="EMBL" id="CABPSJ010000002">
    <property type="protein sequence ID" value="VVD94428.1"/>
    <property type="molecule type" value="Genomic_DNA"/>
</dbReference>
<dbReference type="SUPFAM" id="SSF55729">
    <property type="entry name" value="Acyl-CoA N-acyltransferases (Nat)"/>
    <property type="match status" value="1"/>
</dbReference>
<evidence type="ECO:0000313" key="3">
    <source>
        <dbReference type="Proteomes" id="UP000337189"/>
    </source>
</evidence>
<dbReference type="Pfam" id="PF00583">
    <property type="entry name" value="Acetyltransf_1"/>
    <property type="match status" value="1"/>
</dbReference>
<proteinExistence type="predicted"/>